<evidence type="ECO:0000256" key="6">
    <source>
        <dbReference type="ARBA" id="ARBA00022753"/>
    </source>
</evidence>
<keyword evidence="4 10" id="KW-0812">Transmembrane</keyword>
<evidence type="ECO:0000256" key="10">
    <source>
        <dbReference type="RuleBase" id="RU363079"/>
    </source>
</evidence>
<keyword evidence="5" id="KW-0732">Signal</keyword>
<dbReference type="AlphaFoldDB" id="A0AAD2DJQ5"/>
<dbReference type="GO" id="GO:0072657">
    <property type="term" value="P:protein localization to membrane"/>
    <property type="evidence" value="ECO:0007669"/>
    <property type="project" value="TreeGrafter"/>
</dbReference>
<keyword evidence="12" id="KW-1185">Reference proteome</keyword>
<evidence type="ECO:0000256" key="3">
    <source>
        <dbReference type="ARBA" id="ARBA00005227"/>
    </source>
</evidence>
<feature type="transmembrane region" description="Helical" evidence="10">
    <location>
        <begin position="135"/>
        <end position="163"/>
    </location>
</feature>
<name>A0AAD2DJQ5_9LAMI</name>
<reference evidence="11" key="1">
    <citation type="submission" date="2023-05" db="EMBL/GenBank/DDBJ databases">
        <authorList>
            <person name="Huff M."/>
        </authorList>
    </citation>
    <scope>NUCLEOTIDE SEQUENCE</scope>
</reference>
<dbReference type="GO" id="GO:0010008">
    <property type="term" value="C:endosome membrane"/>
    <property type="evidence" value="ECO:0007669"/>
    <property type="project" value="UniProtKB-SubCell"/>
</dbReference>
<evidence type="ECO:0000256" key="1">
    <source>
        <dbReference type="ARBA" id="ARBA00004337"/>
    </source>
</evidence>
<keyword evidence="9 10" id="KW-0472">Membrane</keyword>
<dbReference type="PANTHER" id="PTHR10766">
    <property type="entry name" value="TRANSMEMBRANE 9 SUPERFAMILY PROTEIN"/>
    <property type="match status" value="1"/>
</dbReference>
<dbReference type="Pfam" id="PF02990">
    <property type="entry name" value="EMP70"/>
    <property type="match status" value="2"/>
</dbReference>
<evidence type="ECO:0000256" key="5">
    <source>
        <dbReference type="ARBA" id="ARBA00022729"/>
    </source>
</evidence>
<accession>A0AAD2DJQ5</accession>
<keyword evidence="6" id="KW-0967">Endosome</keyword>
<dbReference type="PANTHER" id="PTHR10766:SF163">
    <property type="entry name" value="TRANSMEMBRANE 9 SUPERFAMILY MEMBER 12"/>
    <property type="match status" value="1"/>
</dbReference>
<evidence type="ECO:0000256" key="8">
    <source>
        <dbReference type="ARBA" id="ARBA00023034"/>
    </source>
</evidence>
<evidence type="ECO:0000313" key="12">
    <source>
        <dbReference type="Proteomes" id="UP000834106"/>
    </source>
</evidence>
<proteinExistence type="inferred from homology"/>
<gene>
    <name evidence="11" type="ORF">FPE_LOCUS4597</name>
</gene>
<evidence type="ECO:0000256" key="4">
    <source>
        <dbReference type="ARBA" id="ARBA00022692"/>
    </source>
</evidence>
<comment type="subcellular location">
    <subcellularLocation>
        <location evidence="1">Endosome membrane</location>
        <topology evidence="1">Multi-pass membrane protein</topology>
    </subcellularLocation>
    <subcellularLocation>
        <location evidence="2">Golgi apparatus membrane</location>
        <topology evidence="2">Multi-pass membrane protein</topology>
    </subcellularLocation>
</comment>
<organism evidence="11 12">
    <name type="scientific">Fraxinus pennsylvanica</name>
    <dbReference type="NCBI Taxonomy" id="56036"/>
    <lineage>
        <taxon>Eukaryota</taxon>
        <taxon>Viridiplantae</taxon>
        <taxon>Streptophyta</taxon>
        <taxon>Embryophyta</taxon>
        <taxon>Tracheophyta</taxon>
        <taxon>Spermatophyta</taxon>
        <taxon>Magnoliopsida</taxon>
        <taxon>eudicotyledons</taxon>
        <taxon>Gunneridae</taxon>
        <taxon>Pentapetalae</taxon>
        <taxon>asterids</taxon>
        <taxon>lamiids</taxon>
        <taxon>Lamiales</taxon>
        <taxon>Oleaceae</taxon>
        <taxon>Oleeae</taxon>
        <taxon>Fraxinus</taxon>
    </lineage>
</organism>
<comment type="similarity">
    <text evidence="3 10">Belongs to the nonaspanin (TM9SF) (TC 9.A.2) family.</text>
</comment>
<evidence type="ECO:0000256" key="7">
    <source>
        <dbReference type="ARBA" id="ARBA00022989"/>
    </source>
</evidence>
<evidence type="ECO:0000313" key="11">
    <source>
        <dbReference type="EMBL" id="CAI9757167.1"/>
    </source>
</evidence>
<keyword evidence="7 10" id="KW-1133">Transmembrane helix</keyword>
<sequence length="303" mass="33318">MALPVISRRIRYAAVMYLTFLFQTCDGFYLPGSYMHTYSIGDEIYVKGSDHEYEGAAAEVIGTGEEGMDLISRADKNKTSGYEIIVFEVVFCSVKYDPEKMAKLHIYDNFTTIAISMGCLSQNGGSPVFREPNHSMLLCVMIGDGVQITGMAVVSIFCAALGFMSPASRVPLTLSGGLLGTRAEPIQYPVRTNQIPREIPARKYPSWLLILGAGTLPFGTLFIELFFILSSIWLGRFYYVFGFLLIVLILLVIVRAEVSVASHTCISVMRIGCGGGKYSMHQVIIFGQWKNSSLQGTENSTAA</sequence>
<dbReference type="Proteomes" id="UP000834106">
    <property type="component" value="Chromosome 2"/>
</dbReference>
<dbReference type="GO" id="GO:0000139">
    <property type="term" value="C:Golgi membrane"/>
    <property type="evidence" value="ECO:0007669"/>
    <property type="project" value="UniProtKB-SubCell"/>
</dbReference>
<evidence type="ECO:0000256" key="9">
    <source>
        <dbReference type="ARBA" id="ARBA00023136"/>
    </source>
</evidence>
<keyword evidence="8" id="KW-0333">Golgi apparatus</keyword>
<feature type="transmembrane region" description="Helical" evidence="10">
    <location>
        <begin position="207"/>
        <end position="230"/>
    </location>
</feature>
<dbReference type="EMBL" id="OU503037">
    <property type="protein sequence ID" value="CAI9757167.1"/>
    <property type="molecule type" value="Genomic_DNA"/>
</dbReference>
<evidence type="ECO:0000256" key="2">
    <source>
        <dbReference type="ARBA" id="ARBA00004653"/>
    </source>
</evidence>
<comment type="caution">
    <text evidence="10">Lacks conserved residue(s) required for the propagation of feature annotation.</text>
</comment>
<feature type="transmembrane region" description="Helical" evidence="10">
    <location>
        <begin position="236"/>
        <end position="254"/>
    </location>
</feature>
<protein>
    <recommendedName>
        <fullName evidence="10">Transmembrane 9 superfamily member</fullName>
    </recommendedName>
</protein>
<feature type="transmembrane region" description="Helical" evidence="10">
    <location>
        <begin position="12"/>
        <end position="30"/>
    </location>
</feature>
<dbReference type="InterPro" id="IPR004240">
    <property type="entry name" value="EMP70"/>
</dbReference>